<dbReference type="Proteomes" id="UP000225947">
    <property type="component" value="Segment"/>
</dbReference>
<protein>
    <submittedName>
        <fullName evidence="1">Uncharacterized protein</fullName>
    </submittedName>
</protein>
<sequence length="136" mass="15958">MRRDYSNWRLETPIQIKYYKYTKPEEQKDKGQKLNKFKTTVHTNPLIEEDSKCWLDGVYEGSWNETSKLINDLLLDQLYGYMLSDRYRPQRAELNTAYSPPMFTLTSASYPIRQPTLITGTTEGINPCLETYLNDG</sequence>
<proteinExistence type="predicted"/>
<keyword evidence="2" id="KW-1185">Reference proteome</keyword>
<dbReference type="EMBL" id="KU935715">
    <property type="protein sequence ID" value="AND75403.1"/>
    <property type="molecule type" value="Genomic_DNA"/>
</dbReference>
<gene>
    <name evidence="1" type="ORF">ME3_242</name>
</gene>
<evidence type="ECO:0000313" key="1">
    <source>
        <dbReference type="EMBL" id="AND75403.1"/>
    </source>
</evidence>
<reference evidence="2" key="1">
    <citation type="submission" date="2016-03" db="EMBL/GenBank/DDBJ databases">
        <title>Characterization of Acinetobacter baumannii phage vB_AbaM_ME3.</title>
        <authorList>
            <person name="Buttimer C.T.H."/>
            <person name="Elbreki M."/>
            <person name="Coffey A."/>
        </authorList>
    </citation>
    <scope>NUCLEOTIDE SEQUENCE [LARGE SCALE GENOMIC DNA]</scope>
</reference>
<organism evidence="1 2">
    <name type="scientific">Acinetobacter phage vB_AbaM_ME3</name>
    <dbReference type="NCBI Taxonomy" id="1837876"/>
    <lineage>
        <taxon>Viruses</taxon>
        <taxon>Duplodnaviria</taxon>
        <taxon>Heunggongvirae</taxon>
        <taxon>Uroviricota</taxon>
        <taxon>Caudoviricetes</taxon>
        <taxon>Metrivirus</taxon>
        <taxon>Metrivirus ME3</taxon>
    </lineage>
</organism>
<evidence type="ECO:0000313" key="2">
    <source>
        <dbReference type="Proteomes" id="UP000225947"/>
    </source>
</evidence>
<name>A0A172Q0T7_9CAUD</name>
<accession>A0A172Q0T7</accession>